<organism evidence="1 2">
    <name type="scientific">Romanomermis culicivorax</name>
    <name type="common">Nematode worm</name>
    <dbReference type="NCBI Taxonomy" id="13658"/>
    <lineage>
        <taxon>Eukaryota</taxon>
        <taxon>Metazoa</taxon>
        <taxon>Ecdysozoa</taxon>
        <taxon>Nematoda</taxon>
        <taxon>Enoplea</taxon>
        <taxon>Dorylaimia</taxon>
        <taxon>Mermithida</taxon>
        <taxon>Mermithoidea</taxon>
        <taxon>Mermithidae</taxon>
        <taxon>Romanomermis</taxon>
    </lineage>
</organism>
<dbReference type="Proteomes" id="UP000887565">
    <property type="component" value="Unplaced"/>
</dbReference>
<protein>
    <submittedName>
        <fullName evidence="2">Uncharacterized protein</fullName>
    </submittedName>
</protein>
<evidence type="ECO:0000313" key="2">
    <source>
        <dbReference type="WBParaSite" id="nRc.2.0.1.t00720-RA"/>
    </source>
</evidence>
<evidence type="ECO:0000313" key="1">
    <source>
        <dbReference type="Proteomes" id="UP000887565"/>
    </source>
</evidence>
<dbReference type="WBParaSite" id="nRc.2.0.1.t00720-RA">
    <property type="protein sequence ID" value="nRc.2.0.1.t00720-RA"/>
    <property type="gene ID" value="nRc.2.0.1.g00720"/>
</dbReference>
<sequence length="207" mass="23536">MAGDMKNFQFAVPMPANSTASSYPRYIQLVFPNGTMFVFETFTATPEDWTALFSLVDGEHTIIVSFDGAEDWVGIYALLGTHFWMDHQKKNKDPLLKAIHLDAYHVIRNIDIFPPLYELARRIGFFPEKRTLKATISAMWVGAGRFKTDAMIPHRFGILQQPGDIISTIRHSRVGGPRCLLPTFIVFGFRPLWLHPQKIQRSSVVSP</sequence>
<keyword evidence="1" id="KW-1185">Reference proteome</keyword>
<reference evidence="2" key="1">
    <citation type="submission" date="2022-11" db="UniProtKB">
        <authorList>
            <consortium name="WormBaseParasite"/>
        </authorList>
    </citation>
    <scope>IDENTIFICATION</scope>
</reference>
<name>A0A915HGF4_ROMCU</name>
<proteinExistence type="predicted"/>
<accession>A0A915HGF4</accession>
<dbReference type="AlphaFoldDB" id="A0A915HGF4"/>